<evidence type="ECO:0000259" key="7">
    <source>
        <dbReference type="Pfam" id="PF08532"/>
    </source>
</evidence>
<dbReference type="CDD" id="cd03143">
    <property type="entry name" value="A4_beta-galactosidase_middle_domain"/>
    <property type="match status" value="1"/>
</dbReference>
<dbReference type="Pfam" id="PF02449">
    <property type="entry name" value="Glyco_hydro_42"/>
    <property type="match status" value="1"/>
</dbReference>
<dbReference type="PANTHER" id="PTHR36447:SF1">
    <property type="entry name" value="BETA-GALACTOSIDASE GANA"/>
    <property type="match status" value="1"/>
</dbReference>
<evidence type="ECO:0000313" key="9">
    <source>
        <dbReference type="Proteomes" id="UP001267290"/>
    </source>
</evidence>
<proteinExistence type="inferred from homology"/>
<comment type="catalytic activity">
    <reaction evidence="1">
        <text>Hydrolysis of terminal non-reducing beta-D-galactose residues in beta-D-galactosides.</text>
        <dbReference type="EC" id="3.2.1.23"/>
    </reaction>
</comment>
<evidence type="ECO:0000256" key="1">
    <source>
        <dbReference type="ARBA" id="ARBA00001412"/>
    </source>
</evidence>
<organism evidence="8 9">
    <name type="scientific">Paenibacillus qinlingensis</name>
    <dbReference type="NCBI Taxonomy" id="1837343"/>
    <lineage>
        <taxon>Bacteria</taxon>
        <taxon>Bacillati</taxon>
        <taxon>Bacillota</taxon>
        <taxon>Bacilli</taxon>
        <taxon>Bacillales</taxon>
        <taxon>Paenibacillaceae</taxon>
        <taxon>Paenibacillus</taxon>
    </lineage>
</organism>
<dbReference type="PANTHER" id="PTHR36447">
    <property type="entry name" value="BETA-GALACTOSIDASE GANA"/>
    <property type="match status" value="1"/>
</dbReference>
<sequence length="1270" mass="142532">MKKYDITYSTEIETDHPVWAKPYAKGTLRVLLLPSVLHGREMIELVQRIDVDFETVTVDKMWDLNKWGLGDYYDIRGAQWDFSVMYDNLEKVMDSDLHFDTLVIPGLNGWGYFTARTRAAILRRVEQGAGLVLIKPYHGDGLEKSEELELLSPIRSLVEEGLNHKGYPKIAHEQLKSEPWTASNHYITNGIPLELFPFDKLAIYPYEAQGEVIIASESGLPVAAVKTYGQGRVVAFGYYPGDVLPQHREFATSNCFDSNLDKWKGGHSGLSFQFQEYVYGMIGRSIIWAAGKEPDCSFEDVSYVAAPSLAIAGGSATPDGSTAATDCLLIKLTDQSEGCVLQYSIKNAFDHIVCKGETHDLTSFPLPVSLRLGGQYRVELHLVRGGKVLDWSTKVLHYPKTSSIKALSVDQELANPGERLTGVVSLTNGQGEILLKLVDYFGYVHAQQMEVVAGNQSVSFEMGVPQMPSLYVQLEAELRQNGHLVDKQVQRIIVPAQDRKISDFETFLVPSNRGIGDFTKLVGDRFREMGITGLFPGSNKLSALSGVEGMGVYWYNRHAYTERKEAYLRTKDKRHLHRKPCFNDPGFWSEIREKVHRNVSSSKAMRPISYFANDEGSITCYTDEQDLCFCTHCMGDMQKWLQSEYADLEALNSIWGTTFHSWSDIEPYTYEEARKTGHYGSWGDHRRFMEMSFAGAYQKISAYIQEVDPEGVTRLSGCQASTTYSGYDYYQLHQHVGYVEAYSVGHQMEMHRSFAKPDTAIGVWHGYGNKGTVVNHAVWNAMFHGMTLLSLFHDQSILNPDLTYSQSARDFGRNIKEIRREGIGKLLLYTAKRDHLGIALHYSMNAVHGSYMRGDHQRFEQNRSGWIQLLEDMGYQYQMLATPQIEEEALINNGYKLLILPYSIAFSDKEASAIERFVQSGGTIIGDFQTGIMDEHCKLYDSGKLDGVFGIERLTTEVLPFFSNSSCAVMEDFPYFRHTPSVKVKGEIANGIGAAIAESGIRAQTSKAAFVDDFMRRIAQVTVHEYGNGKAVYLNFALNPYAEIRLKSNGEQLRDMLKKIFALSHVEKFASLQTSGGRDLDCGYESFYYSDGEAKYVGVLRNPMDTGKVGHDGVMLGGDTHDSETAEQVFFALAAASHVYDIRKKLYVGFTNKVEMTLLPGETALLAILPTMKERITLDMAAACPRGEEIQLSLKIESAKPESSYTSVCSLSFYDPDGQFAWMYADNLIMRADGVKVTYTMPLNEKTGTWQVVAKDVATGISEIREFEVV</sequence>
<dbReference type="InterPro" id="IPR017853">
    <property type="entry name" value="GH"/>
</dbReference>
<dbReference type="SUPFAM" id="SSF52317">
    <property type="entry name" value="Class I glutamine amidotransferase-like"/>
    <property type="match status" value="2"/>
</dbReference>
<evidence type="ECO:0000259" key="6">
    <source>
        <dbReference type="Pfam" id="PF02449"/>
    </source>
</evidence>
<keyword evidence="9" id="KW-1185">Reference proteome</keyword>
<dbReference type="Gene3D" id="3.40.50.880">
    <property type="match status" value="2"/>
</dbReference>
<dbReference type="EC" id="3.2.1.23" evidence="3"/>
<dbReference type="Gene3D" id="3.20.20.80">
    <property type="entry name" value="Glycosidases"/>
    <property type="match status" value="1"/>
</dbReference>
<dbReference type="SUPFAM" id="SSF51445">
    <property type="entry name" value="(Trans)glycosidases"/>
    <property type="match status" value="1"/>
</dbReference>
<dbReference type="Proteomes" id="UP001267290">
    <property type="component" value="Unassembled WGS sequence"/>
</dbReference>
<gene>
    <name evidence="8" type="ORF">J2736_002910</name>
</gene>
<protein>
    <recommendedName>
        <fullName evidence="3">beta-galactosidase</fullName>
        <ecNumber evidence="3">3.2.1.23</ecNumber>
    </recommendedName>
</protein>
<reference evidence="8 9" key="1">
    <citation type="submission" date="2023-07" db="EMBL/GenBank/DDBJ databases">
        <title>Sorghum-associated microbial communities from plants grown in Nebraska, USA.</title>
        <authorList>
            <person name="Schachtman D."/>
        </authorList>
    </citation>
    <scope>NUCLEOTIDE SEQUENCE [LARGE SCALE GENOMIC DNA]</scope>
    <source>
        <strain evidence="8 9">CC258</strain>
    </source>
</reference>
<dbReference type="Pfam" id="PF08532">
    <property type="entry name" value="Glyco_hydro_42M"/>
    <property type="match status" value="1"/>
</dbReference>
<dbReference type="EMBL" id="JAVDSB010000004">
    <property type="protein sequence ID" value="MDR6551721.1"/>
    <property type="molecule type" value="Genomic_DNA"/>
</dbReference>
<feature type="domain" description="Beta-galactosidase trimerisation" evidence="7">
    <location>
        <begin position="893"/>
        <end position="1040"/>
    </location>
</feature>
<dbReference type="InterPro" id="IPR003476">
    <property type="entry name" value="Glyco_hydro_42"/>
</dbReference>
<evidence type="ECO:0000256" key="3">
    <source>
        <dbReference type="ARBA" id="ARBA00012756"/>
    </source>
</evidence>
<keyword evidence="4" id="KW-0378">Hydrolase</keyword>
<dbReference type="InterPro" id="IPR013529">
    <property type="entry name" value="Glyco_hydro_42_N"/>
</dbReference>
<dbReference type="RefSeq" id="WP_310499285.1">
    <property type="nucleotide sequence ID" value="NZ_JAVDSB010000004.1"/>
</dbReference>
<evidence type="ECO:0000256" key="5">
    <source>
        <dbReference type="ARBA" id="ARBA00023295"/>
    </source>
</evidence>
<dbReference type="InterPro" id="IPR029062">
    <property type="entry name" value="Class_I_gatase-like"/>
</dbReference>
<comment type="similarity">
    <text evidence="2">Belongs to the glycosyl hydrolase 42 family.</text>
</comment>
<evidence type="ECO:0000256" key="4">
    <source>
        <dbReference type="ARBA" id="ARBA00022801"/>
    </source>
</evidence>
<name>A0ABU1NXD1_9BACL</name>
<accession>A0ABU1NXD1</accession>
<evidence type="ECO:0000256" key="2">
    <source>
        <dbReference type="ARBA" id="ARBA00005940"/>
    </source>
</evidence>
<feature type="domain" description="Glycoside hydrolase family 42 N-terminal" evidence="6">
    <location>
        <begin position="622"/>
        <end position="741"/>
    </location>
</feature>
<dbReference type="InterPro" id="IPR013738">
    <property type="entry name" value="Beta_galactosidase_Trimer"/>
</dbReference>
<comment type="caution">
    <text evidence="8">The sequence shown here is derived from an EMBL/GenBank/DDBJ whole genome shotgun (WGS) entry which is preliminary data.</text>
</comment>
<keyword evidence="5" id="KW-0326">Glycosidase</keyword>
<evidence type="ECO:0000313" key="8">
    <source>
        <dbReference type="EMBL" id="MDR6551721.1"/>
    </source>
</evidence>